<reference evidence="2" key="2">
    <citation type="journal article" date="2021" name="PeerJ">
        <title>Extensive microbial diversity within the chicken gut microbiome revealed by metagenomics and culture.</title>
        <authorList>
            <person name="Gilroy R."/>
            <person name="Ravi A."/>
            <person name="Getino M."/>
            <person name="Pursley I."/>
            <person name="Horton D.L."/>
            <person name="Alikhan N.F."/>
            <person name="Baker D."/>
            <person name="Gharbi K."/>
            <person name="Hall N."/>
            <person name="Watson M."/>
            <person name="Adriaenssens E.M."/>
            <person name="Foster-Nyarko E."/>
            <person name="Jarju S."/>
            <person name="Secka A."/>
            <person name="Antonio M."/>
            <person name="Oren A."/>
            <person name="Chaudhuri R.R."/>
            <person name="La Ragione R."/>
            <person name="Hildebrand F."/>
            <person name="Pallen M.J."/>
        </authorList>
    </citation>
    <scope>NUCLEOTIDE SEQUENCE</scope>
    <source>
        <strain evidence="2">17073</strain>
    </source>
</reference>
<feature type="non-terminal residue" evidence="2">
    <location>
        <position position="70"/>
    </location>
</feature>
<gene>
    <name evidence="2" type="ORF">IAD18_04970</name>
</gene>
<feature type="signal peptide" evidence="1">
    <location>
        <begin position="1"/>
        <end position="19"/>
    </location>
</feature>
<accession>A0A9D1LFR1</accession>
<proteinExistence type="predicted"/>
<sequence length="70" mass="7769">MIKKVFAFALIAVVAGAFASCGGGDKSKGMEKIRSEEDADKVLDDYEYYLDWYEGATDDMIEMGINESQM</sequence>
<name>A0A9D1LFR1_9BACT</name>
<protein>
    <recommendedName>
        <fullName evidence="4">Lipoprotein</fullName>
    </recommendedName>
</protein>
<organism evidence="2 3">
    <name type="scientific">Candidatus Limisoma intestinavium</name>
    <dbReference type="NCBI Taxonomy" id="2840856"/>
    <lineage>
        <taxon>Bacteria</taxon>
        <taxon>Pseudomonadati</taxon>
        <taxon>Bacteroidota</taxon>
        <taxon>Bacteroidia</taxon>
        <taxon>Bacteroidales</taxon>
        <taxon>Candidatus Limisoma</taxon>
    </lineage>
</organism>
<dbReference type="AlphaFoldDB" id="A0A9D1LFR1"/>
<evidence type="ECO:0000313" key="2">
    <source>
        <dbReference type="EMBL" id="HIU38998.1"/>
    </source>
</evidence>
<dbReference type="EMBL" id="DVMS01000141">
    <property type="protein sequence ID" value="HIU38998.1"/>
    <property type="molecule type" value="Genomic_DNA"/>
</dbReference>
<evidence type="ECO:0000256" key="1">
    <source>
        <dbReference type="SAM" id="SignalP"/>
    </source>
</evidence>
<dbReference type="PROSITE" id="PS51257">
    <property type="entry name" value="PROKAR_LIPOPROTEIN"/>
    <property type="match status" value="1"/>
</dbReference>
<evidence type="ECO:0008006" key="4">
    <source>
        <dbReference type="Google" id="ProtNLM"/>
    </source>
</evidence>
<evidence type="ECO:0000313" key="3">
    <source>
        <dbReference type="Proteomes" id="UP000824076"/>
    </source>
</evidence>
<keyword evidence="1" id="KW-0732">Signal</keyword>
<comment type="caution">
    <text evidence="2">The sequence shown here is derived from an EMBL/GenBank/DDBJ whole genome shotgun (WGS) entry which is preliminary data.</text>
</comment>
<feature type="chain" id="PRO_5039542379" description="Lipoprotein" evidence="1">
    <location>
        <begin position="20"/>
        <end position="70"/>
    </location>
</feature>
<dbReference type="Proteomes" id="UP000824076">
    <property type="component" value="Unassembled WGS sequence"/>
</dbReference>
<reference evidence="2" key="1">
    <citation type="submission" date="2020-10" db="EMBL/GenBank/DDBJ databases">
        <authorList>
            <person name="Gilroy R."/>
        </authorList>
    </citation>
    <scope>NUCLEOTIDE SEQUENCE</scope>
    <source>
        <strain evidence="2">17073</strain>
    </source>
</reference>